<evidence type="ECO:0000313" key="4">
    <source>
        <dbReference type="EMBL" id="MBS2961463.1"/>
    </source>
</evidence>
<dbReference type="RefSeq" id="WP_211463172.1">
    <property type="nucleotide sequence ID" value="NZ_JAGSXH010000001.1"/>
</dbReference>
<keyword evidence="2" id="KW-1133">Transmembrane helix</keyword>
<dbReference type="AlphaFoldDB" id="A0A8J8B9W7"/>
<reference evidence="4" key="1">
    <citation type="submission" date="2021-04" db="EMBL/GenBank/DDBJ databases">
        <title>Genome based classification of Actinospica acidithermotolerans sp. nov., an actinobacterium isolated from an Indonesian hot spring.</title>
        <authorList>
            <person name="Kusuma A.B."/>
            <person name="Putra K.E."/>
            <person name="Nafisah S."/>
            <person name="Loh J."/>
            <person name="Nouioui I."/>
            <person name="Goodfellow M."/>
        </authorList>
    </citation>
    <scope>NUCLEOTIDE SEQUENCE</scope>
    <source>
        <strain evidence="4">DSM 45618</strain>
    </source>
</reference>
<feature type="domain" description="Transposase IS4 N-terminal" evidence="3">
    <location>
        <begin position="20"/>
        <end position="115"/>
    </location>
</feature>
<evidence type="ECO:0000256" key="2">
    <source>
        <dbReference type="SAM" id="Phobius"/>
    </source>
</evidence>
<comment type="caution">
    <text evidence="4">The sequence shown here is derived from an EMBL/GenBank/DDBJ whole genome shotgun (WGS) entry which is preliminary data.</text>
</comment>
<gene>
    <name evidence="4" type="ORF">KGA66_00295</name>
</gene>
<feature type="transmembrane region" description="Helical" evidence="2">
    <location>
        <begin position="50"/>
        <end position="66"/>
    </location>
</feature>
<keyword evidence="2" id="KW-0812">Transmembrane</keyword>
<sequence>MSRADQTTTALSGGLPQRVVLGLLIRAFPPGHVDQIVDVLGRREQRHRLLPARLMVYFTLALWIFGELPYEEVLGEIVRGIPGLTYPPGAQTASAAAIGRARRRLGVEPLRLLFERAAAPAAVLNGPDPLLPGGWRTLRLGRIAADVPDTLANRAEFAVRGSETGSAGAAAGPRVYLSLLTDDLTHRVVAASVGGGTDGGRDRRLLASVSPGSLVVLDDERPLSAGLWTAVGDHGGELLWPVPEGPALPVHHRLPDGSGLSRLPAAAGAARIVRVIERGSCASRLVTSILDHRKAPADRLTAVHDRNRAHGNGFRGITAYQGGDRIVLRSKSPDLVRQELYAMLCVHHAIGELVDFTLLEARQPPVRSRQVHTHAKRPYSGALRPR</sequence>
<dbReference type="Pfam" id="PF13006">
    <property type="entry name" value="Nterm_IS4"/>
    <property type="match status" value="1"/>
</dbReference>
<evidence type="ECO:0000313" key="5">
    <source>
        <dbReference type="Proteomes" id="UP000677913"/>
    </source>
</evidence>
<accession>A0A8J8B9W7</accession>
<dbReference type="EMBL" id="JAGSXH010000001">
    <property type="protein sequence ID" value="MBS2961463.1"/>
    <property type="molecule type" value="Genomic_DNA"/>
</dbReference>
<dbReference type="Proteomes" id="UP000677913">
    <property type="component" value="Unassembled WGS sequence"/>
</dbReference>
<feature type="region of interest" description="Disordered" evidence="1">
    <location>
        <begin position="367"/>
        <end position="386"/>
    </location>
</feature>
<keyword evidence="5" id="KW-1185">Reference proteome</keyword>
<dbReference type="InterPro" id="IPR024473">
    <property type="entry name" value="Transposases_IS4_N"/>
</dbReference>
<name>A0A8J8B9W7_9ACTN</name>
<evidence type="ECO:0000256" key="1">
    <source>
        <dbReference type="SAM" id="MobiDB-lite"/>
    </source>
</evidence>
<proteinExistence type="predicted"/>
<organism evidence="4 5">
    <name type="scientific">Actinocrinis puniceicyclus</name>
    <dbReference type="NCBI Taxonomy" id="977794"/>
    <lineage>
        <taxon>Bacteria</taxon>
        <taxon>Bacillati</taxon>
        <taxon>Actinomycetota</taxon>
        <taxon>Actinomycetes</taxon>
        <taxon>Catenulisporales</taxon>
        <taxon>Actinospicaceae</taxon>
        <taxon>Actinocrinis</taxon>
    </lineage>
</organism>
<keyword evidence="2" id="KW-0472">Membrane</keyword>
<evidence type="ECO:0000259" key="3">
    <source>
        <dbReference type="Pfam" id="PF13006"/>
    </source>
</evidence>
<protein>
    <submittedName>
        <fullName evidence="4">Transposase domain-containing protein</fullName>
    </submittedName>
</protein>